<keyword evidence="3 4" id="KW-0413">Isomerase</keyword>
<protein>
    <recommendedName>
        <fullName evidence="4">tRNA pseudouridine synthase A</fullName>
        <ecNumber evidence="4">5.4.99.12</ecNumber>
    </recommendedName>
    <alternativeName>
        <fullName evidence="4">tRNA pseudouridine(38-40) synthase</fullName>
    </alternativeName>
    <alternativeName>
        <fullName evidence="4">tRNA pseudouridylate synthase I</fullName>
    </alternativeName>
    <alternativeName>
        <fullName evidence="4">tRNA-uridine isomerase I</fullName>
    </alternativeName>
</protein>
<evidence type="ECO:0000256" key="5">
    <source>
        <dbReference type="PIRSR" id="PIRSR001430-1"/>
    </source>
</evidence>
<comment type="catalytic activity">
    <reaction evidence="4 7">
        <text>uridine(38/39/40) in tRNA = pseudouridine(38/39/40) in tRNA</text>
        <dbReference type="Rhea" id="RHEA:22376"/>
        <dbReference type="Rhea" id="RHEA-COMP:10085"/>
        <dbReference type="Rhea" id="RHEA-COMP:10087"/>
        <dbReference type="ChEBI" id="CHEBI:65314"/>
        <dbReference type="ChEBI" id="CHEBI:65315"/>
        <dbReference type="EC" id="5.4.99.12"/>
    </reaction>
</comment>
<comment type="caution">
    <text evidence="9">The sequence shown here is derived from an EMBL/GenBank/DDBJ whole genome shotgun (WGS) entry which is preliminary data.</text>
</comment>
<dbReference type="InterPro" id="IPR020103">
    <property type="entry name" value="PsdUridine_synth_cat_dom_sf"/>
</dbReference>
<dbReference type="eggNOG" id="COG0101">
    <property type="taxonomic scope" value="Bacteria"/>
</dbReference>
<evidence type="ECO:0000256" key="7">
    <source>
        <dbReference type="RuleBase" id="RU003792"/>
    </source>
</evidence>
<comment type="function">
    <text evidence="4">Formation of pseudouridine at positions 38, 39 and 40 in the anticodon stem and loop of transfer RNAs.</text>
</comment>
<feature type="active site" description="Nucleophile" evidence="4 5">
    <location>
        <position position="52"/>
    </location>
</feature>
<organism evidence="9 10">
    <name type="scientific">Spirochaeta lutea</name>
    <dbReference type="NCBI Taxonomy" id="1480694"/>
    <lineage>
        <taxon>Bacteria</taxon>
        <taxon>Pseudomonadati</taxon>
        <taxon>Spirochaetota</taxon>
        <taxon>Spirochaetia</taxon>
        <taxon>Spirochaetales</taxon>
        <taxon>Spirochaetaceae</taxon>
        <taxon>Spirochaeta</taxon>
    </lineage>
</organism>
<dbReference type="CDD" id="cd02570">
    <property type="entry name" value="PseudoU_synth_EcTruA"/>
    <property type="match status" value="1"/>
</dbReference>
<dbReference type="InterPro" id="IPR020094">
    <property type="entry name" value="TruA/RsuA/RluB/E/F_N"/>
</dbReference>
<dbReference type="PIRSF" id="PIRSF001430">
    <property type="entry name" value="tRNA_psdUrid_synth"/>
    <property type="match status" value="1"/>
</dbReference>
<evidence type="ECO:0000256" key="6">
    <source>
        <dbReference type="PIRSR" id="PIRSR001430-2"/>
    </source>
</evidence>
<dbReference type="Pfam" id="PF01416">
    <property type="entry name" value="PseudoU_synth_1"/>
    <property type="match status" value="2"/>
</dbReference>
<dbReference type="FunFam" id="3.30.70.580:FF:000001">
    <property type="entry name" value="tRNA pseudouridine synthase A"/>
    <property type="match status" value="1"/>
</dbReference>
<feature type="binding site" evidence="4 6">
    <location>
        <position position="111"/>
    </location>
    <ligand>
        <name>substrate</name>
    </ligand>
</feature>
<dbReference type="HAMAP" id="MF_00171">
    <property type="entry name" value="TruA"/>
    <property type="match status" value="1"/>
</dbReference>
<dbReference type="GO" id="GO:0031119">
    <property type="term" value="P:tRNA pseudouridine synthesis"/>
    <property type="evidence" value="ECO:0007669"/>
    <property type="project" value="UniProtKB-UniRule"/>
</dbReference>
<evidence type="ECO:0000256" key="3">
    <source>
        <dbReference type="ARBA" id="ARBA00023235"/>
    </source>
</evidence>
<reference evidence="9 10" key="1">
    <citation type="submission" date="2014-05" db="EMBL/GenBank/DDBJ databases">
        <title>De novo Genome Sequence of Spirocheata sp.</title>
        <authorList>
            <person name="Shivani Y."/>
            <person name="Subhash Y."/>
            <person name="Tushar L."/>
            <person name="Sasikala C."/>
            <person name="Ramana C.V."/>
        </authorList>
    </citation>
    <scope>NUCLEOTIDE SEQUENCE [LARGE SCALE GENOMIC DNA]</scope>
    <source>
        <strain evidence="9 10">JC230</strain>
    </source>
</reference>
<evidence type="ECO:0000256" key="2">
    <source>
        <dbReference type="ARBA" id="ARBA00022694"/>
    </source>
</evidence>
<dbReference type="RefSeq" id="WP_052078495.1">
    <property type="nucleotide sequence ID" value="NZ_JNUP01000047.1"/>
</dbReference>
<feature type="domain" description="Pseudouridine synthase I TruA alpha/beta" evidence="8">
    <location>
        <begin position="145"/>
        <end position="246"/>
    </location>
</feature>
<dbReference type="EC" id="5.4.99.12" evidence="4"/>
<comment type="subunit">
    <text evidence="4">Homodimer.</text>
</comment>
<dbReference type="STRING" id="1480694.DC28_05520"/>
<evidence type="ECO:0000313" key="9">
    <source>
        <dbReference type="EMBL" id="KGE72829.1"/>
    </source>
</evidence>
<dbReference type="NCBIfam" id="TIGR00071">
    <property type="entry name" value="hisT_truA"/>
    <property type="match status" value="1"/>
</dbReference>
<proteinExistence type="inferred from homology"/>
<dbReference type="EMBL" id="JNUP01000047">
    <property type="protein sequence ID" value="KGE72829.1"/>
    <property type="molecule type" value="Genomic_DNA"/>
</dbReference>
<accession>A0A098QYX1</accession>
<dbReference type="Gene3D" id="3.30.70.660">
    <property type="entry name" value="Pseudouridine synthase I, catalytic domain, C-terminal subdomain"/>
    <property type="match status" value="1"/>
</dbReference>
<evidence type="ECO:0000259" key="8">
    <source>
        <dbReference type="Pfam" id="PF01416"/>
    </source>
</evidence>
<evidence type="ECO:0000256" key="4">
    <source>
        <dbReference type="HAMAP-Rule" id="MF_00171"/>
    </source>
</evidence>
<dbReference type="PANTHER" id="PTHR11142:SF0">
    <property type="entry name" value="TRNA PSEUDOURIDINE SYNTHASE-LIKE 1"/>
    <property type="match status" value="1"/>
</dbReference>
<gene>
    <name evidence="4" type="primary">truA</name>
    <name evidence="9" type="ORF">DC28_05520</name>
</gene>
<dbReference type="Gene3D" id="3.30.70.580">
    <property type="entry name" value="Pseudouridine synthase I, catalytic domain, N-terminal subdomain"/>
    <property type="match status" value="1"/>
</dbReference>
<dbReference type="InterPro" id="IPR001406">
    <property type="entry name" value="PsdUridine_synth_TruA"/>
</dbReference>
<comment type="caution">
    <text evidence="4">Lacks conserved residue(s) required for the propagation of feature annotation.</text>
</comment>
<keyword evidence="2 4" id="KW-0819">tRNA processing</keyword>
<comment type="similarity">
    <text evidence="1 4 7">Belongs to the tRNA pseudouridine synthase TruA family.</text>
</comment>
<dbReference type="AlphaFoldDB" id="A0A098QYX1"/>
<evidence type="ECO:0000256" key="1">
    <source>
        <dbReference type="ARBA" id="ARBA00009375"/>
    </source>
</evidence>
<feature type="domain" description="Pseudouridine synthase I TruA alpha/beta" evidence="8">
    <location>
        <begin position="7"/>
        <end position="105"/>
    </location>
</feature>
<dbReference type="PANTHER" id="PTHR11142">
    <property type="entry name" value="PSEUDOURIDYLATE SYNTHASE"/>
    <property type="match status" value="1"/>
</dbReference>
<dbReference type="GO" id="GO:0160147">
    <property type="term" value="F:tRNA pseudouridine(38-40) synthase activity"/>
    <property type="evidence" value="ECO:0007669"/>
    <property type="project" value="UniProtKB-EC"/>
</dbReference>
<sequence length="250" mass="28257">MPRVKMVVSYDGTGFFGWQKQNSGRTVQGVMEEQISRMVKQEVRIIASGRTDSGVHAAGQVVHMDAALERVPQEKLAVAMNSFLPRDIRIRSAVFAPDNFHARFDARLRTYRYFLYGDGCENPFYRNYAWWCPRLPGLQQLNEYARVFVGTHDFTAFSAANEQISHRIRTVSSAVFFRQGPFTVFEISANGFLWRMVRSILGSILDYSAKGISPGRAAEFLAEGERIAAGPSAPPHGLYLQEVRYDEGME</sequence>
<name>A0A098QYX1_9SPIO</name>
<dbReference type="SUPFAM" id="SSF55120">
    <property type="entry name" value="Pseudouridine synthase"/>
    <property type="match status" value="1"/>
</dbReference>
<dbReference type="GO" id="GO:0003723">
    <property type="term" value="F:RNA binding"/>
    <property type="evidence" value="ECO:0007669"/>
    <property type="project" value="InterPro"/>
</dbReference>
<dbReference type="Proteomes" id="UP000029692">
    <property type="component" value="Unassembled WGS sequence"/>
</dbReference>
<dbReference type="InterPro" id="IPR020097">
    <property type="entry name" value="PsdUridine_synth_TruA_a/b_dom"/>
</dbReference>
<dbReference type="InterPro" id="IPR020095">
    <property type="entry name" value="PsdUridine_synth_TruA_C"/>
</dbReference>
<evidence type="ECO:0000313" key="10">
    <source>
        <dbReference type="Proteomes" id="UP000029692"/>
    </source>
</evidence>
<keyword evidence="10" id="KW-1185">Reference proteome</keyword>
<dbReference type="OrthoDB" id="9811823at2"/>